<proteinExistence type="predicted"/>
<organism evidence="1 2">
    <name type="scientific">Mycobacterium phage PP</name>
    <dbReference type="NCBI Taxonomy" id="2077134"/>
    <lineage>
        <taxon>Viruses</taxon>
        <taxon>Duplodnaviria</taxon>
        <taxon>Heunggongvirae</taxon>
        <taxon>Uroviricota</taxon>
        <taxon>Caudoviricetes</taxon>
        <taxon>Sagamiharavirus</taxon>
        <taxon>Sagamiharavirus PP</taxon>
    </lineage>
</organism>
<accession>A0A2Z5XVL6</accession>
<dbReference type="EMBL" id="AP018486">
    <property type="protein sequence ID" value="BBC53871.1"/>
    <property type="molecule type" value="Genomic_DNA"/>
</dbReference>
<dbReference type="Proteomes" id="UP000250053">
    <property type="component" value="Segment"/>
</dbReference>
<evidence type="ECO:0000313" key="1">
    <source>
        <dbReference type="EMBL" id="BBC53871.1"/>
    </source>
</evidence>
<evidence type="ECO:0000313" key="2">
    <source>
        <dbReference type="Proteomes" id="UP000250053"/>
    </source>
</evidence>
<name>A0A2Z5XVL6_9CAUD</name>
<sequence length="97" mass="10917">MGLINHDNIIGSAYVGGTEDSFRMVAHLVRDGDRYGLVMIASMLDVELGSSSIWGGDELLELWESYDFHGHRDPLIKEAVGEAYWRIGEIHRNIRDA</sequence>
<keyword evidence="2" id="KW-1185">Reference proteome</keyword>
<dbReference type="KEGG" id="vg:64871959"/>
<reference evidence="1 2" key="1">
    <citation type="submission" date="2018-01" db="EMBL/GenBank/DDBJ databases">
        <title>Genome sequence of Mycobacterium phage PP.</title>
        <authorList>
            <person name="Uchiyama J."/>
            <person name="Matsuzaki S."/>
        </authorList>
    </citation>
    <scope>NUCLEOTIDE SEQUENCE [LARGE SCALE GENOMIC DNA]</scope>
</reference>
<dbReference type="RefSeq" id="YP_010062298.1">
    <property type="nucleotide sequence ID" value="NC_054792.1"/>
</dbReference>
<protein>
    <submittedName>
        <fullName evidence="1">Hypotheical protein</fullName>
    </submittedName>
</protein>
<dbReference type="GeneID" id="64871959"/>